<evidence type="ECO:0000313" key="1">
    <source>
        <dbReference type="EMBL" id="KHN74834.1"/>
    </source>
</evidence>
<gene>
    <name evidence="1" type="ORF">Tcan_02659</name>
</gene>
<accession>A0A0B2V064</accession>
<keyword evidence="2" id="KW-1185">Reference proteome</keyword>
<organism evidence="1 2">
    <name type="scientific">Toxocara canis</name>
    <name type="common">Canine roundworm</name>
    <dbReference type="NCBI Taxonomy" id="6265"/>
    <lineage>
        <taxon>Eukaryota</taxon>
        <taxon>Metazoa</taxon>
        <taxon>Ecdysozoa</taxon>
        <taxon>Nematoda</taxon>
        <taxon>Chromadorea</taxon>
        <taxon>Rhabditida</taxon>
        <taxon>Spirurina</taxon>
        <taxon>Ascaridomorpha</taxon>
        <taxon>Ascaridoidea</taxon>
        <taxon>Toxocaridae</taxon>
        <taxon>Toxocara</taxon>
    </lineage>
</organism>
<sequence>MLAVIVPCARALIGSITLGATPLNAPPLEHSTAPRSDIMFCASASRAGRTQVHTKKNGKPRETIVLLHRFQISFLVYEDITAKFYAMLVQTITTTKAST</sequence>
<evidence type="ECO:0000313" key="2">
    <source>
        <dbReference type="Proteomes" id="UP000031036"/>
    </source>
</evidence>
<protein>
    <submittedName>
        <fullName evidence="1">Uncharacterized protein</fullName>
    </submittedName>
</protein>
<reference evidence="1 2" key="1">
    <citation type="submission" date="2014-11" db="EMBL/GenBank/DDBJ databases">
        <title>Genetic blueprint of the zoonotic pathogen Toxocara canis.</title>
        <authorList>
            <person name="Zhu X.-Q."/>
            <person name="Korhonen P.K."/>
            <person name="Cai H."/>
            <person name="Young N.D."/>
            <person name="Nejsum P."/>
            <person name="von Samson-Himmelstjerna G."/>
            <person name="Boag P.R."/>
            <person name="Tan P."/>
            <person name="Li Q."/>
            <person name="Min J."/>
            <person name="Yang Y."/>
            <person name="Wang X."/>
            <person name="Fang X."/>
            <person name="Hall R.S."/>
            <person name="Hofmann A."/>
            <person name="Sternberg P.W."/>
            <person name="Jex A.R."/>
            <person name="Gasser R.B."/>
        </authorList>
    </citation>
    <scope>NUCLEOTIDE SEQUENCE [LARGE SCALE GENOMIC DNA]</scope>
    <source>
        <strain evidence="1">PN_DK_2014</strain>
    </source>
</reference>
<dbReference type="Proteomes" id="UP000031036">
    <property type="component" value="Unassembled WGS sequence"/>
</dbReference>
<proteinExistence type="predicted"/>
<name>A0A0B2V064_TOXCA</name>
<dbReference type="EMBL" id="JPKZ01002819">
    <property type="protein sequence ID" value="KHN74834.1"/>
    <property type="molecule type" value="Genomic_DNA"/>
</dbReference>
<comment type="caution">
    <text evidence="1">The sequence shown here is derived from an EMBL/GenBank/DDBJ whole genome shotgun (WGS) entry which is preliminary data.</text>
</comment>
<dbReference type="AlphaFoldDB" id="A0A0B2V064"/>